<evidence type="ECO:0000256" key="3">
    <source>
        <dbReference type="ARBA" id="ARBA00023143"/>
    </source>
</evidence>
<evidence type="ECO:0000256" key="2">
    <source>
        <dbReference type="ARBA" id="ARBA00020110"/>
    </source>
</evidence>
<organism evidence="7 8">
    <name type="scientific">Clostridium ljungdahlii</name>
    <dbReference type="NCBI Taxonomy" id="1538"/>
    <lineage>
        <taxon>Bacteria</taxon>
        <taxon>Bacillati</taxon>
        <taxon>Bacillota</taxon>
        <taxon>Clostridia</taxon>
        <taxon>Eubacteriales</taxon>
        <taxon>Clostridiaceae</taxon>
        <taxon>Clostridium</taxon>
    </lineage>
</organism>
<dbReference type="InterPro" id="IPR001029">
    <property type="entry name" value="Flagellin_N"/>
</dbReference>
<dbReference type="InterPro" id="IPR046358">
    <property type="entry name" value="Flagellin_C"/>
</dbReference>
<dbReference type="PANTHER" id="PTHR42792:SF2">
    <property type="entry name" value="FLAGELLIN"/>
    <property type="match status" value="1"/>
</dbReference>
<keyword evidence="3 4" id="KW-0975">Bacterial flagellum</keyword>
<dbReference type="GO" id="GO:0005576">
    <property type="term" value="C:extracellular region"/>
    <property type="evidence" value="ECO:0007669"/>
    <property type="project" value="UniProtKB-SubCell"/>
</dbReference>
<reference evidence="7 8" key="1">
    <citation type="journal article" date="2015" name="Biotechnol. Bioeng.">
        <title>Genome sequence and phenotypic characterization of Caulobacter segnis.</title>
        <authorList>
            <person name="Patel S."/>
            <person name="Fletcher B."/>
            <person name="Scott D.C."/>
            <person name="Ely B."/>
        </authorList>
    </citation>
    <scope>NUCLEOTIDE SEQUENCE [LARGE SCALE GENOMIC DNA]</scope>
    <source>
        <strain evidence="7 8">ERI-2</strain>
    </source>
</reference>
<dbReference type="EMBL" id="LITT01000062">
    <property type="protein sequence ID" value="OAA83175.1"/>
    <property type="molecule type" value="Genomic_DNA"/>
</dbReference>
<evidence type="ECO:0000256" key="4">
    <source>
        <dbReference type="RuleBase" id="RU362073"/>
    </source>
</evidence>
<dbReference type="GO" id="GO:0005198">
    <property type="term" value="F:structural molecule activity"/>
    <property type="evidence" value="ECO:0007669"/>
    <property type="project" value="UniProtKB-UniRule"/>
</dbReference>
<dbReference type="Proteomes" id="UP000077407">
    <property type="component" value="Unassembled WGS sequence"/>
</dbReference>
<dbReference type="Gene3D" id="3.30.70.2120">
    <property type="match status" value="1"/>
</dbReference>
<comment type="caution">
    <text evidence="7">The sequence shown here is derived from an EMBL/GenBank/DDBJ whole genome shotgun (WGS) entry which is preliminary data.</text>
</comment>
<gene>
    <name evidence="7" type="primary">hag_1</name>
    <name evidence="7" type="ORF">WY13_03503</name>
</gene>
<comment type="subcellular location">
    <subcellularLocation>
        <location evidence="4">Secreted</location>
    </subcellularLocation>
    <subcellularLocation>
        <location evidence="4">Bacterial flagellum</location>
    </subcellularLocation>
</comment>
<feature type="domain" description="Flagellin N-terminal" evidence="5">
    <location>
        <begin position="3"/>
        <end position="138"/>
    </location>
</feature>
<name>A0A170NBB7_9CLOT</name>
<dbReference type="GO" id="GO:0009288">
    <property type="term" value="C:bacterial-type flagellum"/>
    <property type="evidence" value="ECO:0007669"/>
    <property type="project" value="UniProtKB-SubCell"/>
</dbReference>
<evidence type="ECO:0000256" key="1">
    <source>
        <dbReference type="ARBA" id="ARBA00005709"/>
    </source>
</evidence>
<keyword evidence="7" id="KW-0969">Cilium</keyword>
<accession>A0A170NBB7</accession>
<feature type="domain" description="Flagellin C-terminal" evidence="6">
    <location>
        <begin position="484"/>
        <end position="569"/>
    </location>
</feature>
<dbReference type="Gene3D" id="1.20.1330.10">
    <property type="entry name" value="f41 fragment of flagellin, N-terminal domain"/>
    <property type="match status" value="2"/>
</dbReference>
<evidence type="ECO:0000313" key="7">
    <source>
        <dbReference type="EMBL" id="OAA83175.1"/>
    </source>
</evidence>
<evidence type="ECO:0000259" key="6">
    <source>
        <dbReference type="Pfam" id="PF00700"/>
    </source>
</evidence>
<evidence type="ECO:0000259" key="5">
    <source>
        <dbReference type="Pfam" id="PF00669"/>
    </source>
</evidence>
<keyword evidence="7" id="KW-0966">Cell projection</keyword>
<comment type="function">
    <text evidence="4">Flagellin is the subunit protein which polymerizes to form the filaments of bacterial flagella.</text>
</comment>
<dbReference type="PATRIC" id="fig|1538.10.peg.3579"/>
<dbReference type="Pfam" id="PF00669">
    <property type="entry name" value="Flagellin_N"/>
    <property type="match status" value="1"/>
</dbReference>
<dbReference type="OrthoDB" id="9796789at2"/>
<proteinExistence type="inferred from homology"/>
<dbReference type="InterPro" id="IPR001492">
    <property type="entry name" value="Flagellin"/>
</dbReference>
<keyword evidence="4" id="KW-0964">Secreted</keyword>
<dbReference type="PRINTS" id="PR00207">
    <property type="entry name" value="FLAGELLIN"/>
</dbReference>
<protein>
    <recommendedName>
        <fullName evidence="2 4">Flagellin</fullName>
    </recommendedName>
</protein>
<keyword evidence="7" id="KW-0282">Flagellum</keyword>
<dbReference type="AlphaFoldDB" id="A0A170NBB7"/>
<sequence length="570" mass="57579">MIINHNLQANNAIRNMNINSNNASKSMQKLSSGLRINSAADDAAGLAISEKMRGQINGLDQAASNSQDAISMVQTAEGALNETTSILQRMRQLANQAANGTNVTVDRQSIQTEMNQLTSEVNRIGNTTEFNTQSLLKGDGSVKVAGSGLTTGVGNLAGGVDSTKTLATQTNTITTAAVAGDTYTVTLNGQALTVTFAASNAGGQAAQAVYNLTGTSATVNLAGVTDATTDSATELRSSIQDMIDNNSVLKGNYVVSGNGSNVTITAVTGGTFDGAAGTIGASTQTGTIAGVAAANTGTTTTGTAASATITIGGTYSAYIGTGMTIDNQQIEFYDGTKGAYTGSAIGVDLAGTSTADDISKAIIAQAGPKLTGVTLATGGAAGKVTISAANPGVAGDQIKVQDGSVQQKFVTTMQVGANMGQTFQISIADMRSNALGIAGTAGASVAGVAGAKFTSTNVVTDGTSATLREASLDVSSTDTATAALKVLDNATAAVSAQRSELGAYQNRLEHTIANLGTSSENLTSAESRIRDVDMAKEMSAYSKNNILSQAAQAMLAQANQQPQQVLQLLR</sequence>
<dbReference type="PANTHER" id="PTHR42792">
    <property type="entry name" value="FLAGELLIN"/>
    <property type="match status" value="1"/>
</dbReference>
<dbReference type="RefSeq" id="WP_063556784.1">
    <property type="nucleotide sequence ID" value="NZ_LITT01000062.1"/>
</dbReference>
<dbReference type="SUPFAM" id="SSF64518">
    <property type="entry name" value="Phase 1 flagellin"/>
    <property type="match status" value="1"/>
</dbReference>
<dbReference type="Pfam" id="PF00700">
    <property type="entry name" value="Flagellin_C"/>
    <property type="match status" value="1"/>
</dbReference>
<evidence type="ECO:0000313" key="8">
    <source>
        <dbReference type="Proteomes" id="UP000077407"/>
    </source>
</evidence>
<comment type="similarity">
    <text evidence="1 4">Belongs to the bacterial flagellin family.</text>
</comment>